<sequence length="192" mass="20803">MKKNLLIALAAAAISTVAMTSANANEWYVQGTGGLSLGKLTVHIDGDDDGSFKDEGFNGRIGAGTYLSNNVRVGLEGGYAAFSENDTDLDVWDILAVAYYDFKNETAFTPYIGLGAGFSQVKLDFDNGVDSLKKSTNHFSTKLGAGVGYGISENLELLAEYSFQYNFKTEAFEDADYSAHQNQFNVGLRYSF</sequence>
<organism evidence="4 5">
    <name type="scientific">Pseudovibrio ascidiaceicola</name>
    <dbReference type="NCBI Taxonomy" id="285279"/>
    <lineage>
        <taxon>Bacteria</taxon>
        <taxon>Pseudomonadati</taxon>
        <taxon>Pseudomonadota</taxon>
        <taxon>Alphaproteobacteria</taxon>
        <taxon>Hyphomicrobiales</taxon>
        <taxon>Stappiaceae</taxon>
        <taxon>Pseudovibrio</taxon>
    </lineage>
</organism>
<keyword evidence="5" id="KW-1185">Reference proteome</keyword>
<evidence type="ECO:0000313" key="4">
    <source>
        <dbReference type="EMBL" id="SFK56520.1"/>
    </source>
</evidence>
<keyword evidence="1 2" id="KW-0732">Signal</keyword>
<dbReference type="InterPro" id="IPR027385">
    <property type="entry name" value="Beta-barrel_OMP"/>
</dbReference>
<proteinExistence type="predicted"/>
<feature type="signal peptide" evidence="2">
    <location>
        <begin position="1"/>
        <end position="24"/>
    </location>
</feature>
<dbReference type="InterPro" id="IPR011250">
    <property type="entry name" value="OMP/PagP_B-barrel"/>
</dbReference>
<dbReference type="Proteomes" id="UP000199598">
    <property type="component" value="Unassembled WGS sequence"/>
</dbReference>
<protein>
    <submittedName>
        <fullName evidence="4">Outer membrane autotransporter barrel domain-containing protein</fullName>
    </submittedName>
</protein>
<evidence type="ECO:0000256" key="1">
    <source>
        <dbReference type="ARBA" id="ARBA00022729"/>
    </source>
</evidence>
<feature type="chain" id="PRO_5045903637" evidence="2">
    <location>
        <begin position="25"/>
        <end position="192"/>
    </location>
</feature>
<dbReference type="RefSeq" id="WP_093520112.1">
    <property type="nucleotide sequence ID" value="NZ_FOSK01000006.1"/>
</dbReference>
<dbReference type="Gene3D" id="2.40.160.20">
    <property type="match status" value="1"/>
</dbReference>
<name>A0A1I4AK18_9HYPH</name>
<accession>A0A1I4AK18</accession>
<dbReference type="EMBL" id="FOSK01000006">
    <property type="protein sequence ID" value="SFK56520.1"/>
    <property type="molecule type" value="Genomic_DNA"/>
</dbReference>
<evidence type="ECO:0000259" key="3">
    <source>
        <dbReference type="Pfam" id="PF13505"/>
    </source>
</evidence>
<evidence type="ECO:0000313" key="5">
    <source>
        <dbReference type="Proteomes" id="UP000199598"/>
    </source>
</evidence>
<feature type="domain" description="Outer membrane protein beta-barrel" evidence="3">
    <location>
        <begin position="8"/>
        <end position="192"/>
    </location>
</feature>
<dbReference type="Pfam" id="PF13505">
    <property type="entry name" value="OMP_b-brl"/>
    <property type="match status" value="1"/>
</dbReference>
<evidence type="ECO:0000256" key="2">
    <source>
        <dbReference type="SAM" id="SignalP"/>
    </source>
</evidence>
<dbReference type="SUPFAM" id="SSF56925">
    <property type="entry name" value="OMPA-like"/>
    <property type="match status" value="1"/>
</dbReference>
<comment type="caution">
    <text evidence="4">The sequence shown here is derived from an EMBL/GenBank/DDBJ whole genome shotgun (WGS) entry which is preliminary data.</text>
</comment>
<gene>
    <name evidence="4" type="ORF">SAMN04488518_106244</name>
</gene>
<reference evidence="4 5" key="1">
    <citation type="submission" date="2016-10" db="EMBL/GenBank/DDBJ databases">
        <authorList>
            <person name="Varghese N."/>
            <person name="Submissions S."/>
        </authorList>
    </citation>
    <scope>NUCLEOTIDE SEQUENCE [LARGE SCALE GENOMIC DNA]</scope>
    <source>
        <strain evidence="4 5">DSM 16392</strain>
    </source>
</reference>